<name>A0A7C4I005_CALS0</name>
<dbReference type="InterPro" id="IPR042226">
    <property type="entry name" value="eFR1_2_sf"/>
</dbReference>
<feature type="domain" description="eRF1/Pelota-like N-terminal" evidence="6">
    <location>
        <begin position="1"/>
        <end position="124"/>
    </location>
</feature>
<organism evidence="7">
    <name type="scientific">Caldiarchaeum subterraneum</name>
    <dbReference type="NCBI Taxonomy" id="311458"/>
    <lineage>
        <taxon>Archaea</taxon>
        <taxon>Nitrososphaerota</taxon>
        <taxon>Candidatus Caldarchaeales</taxon>
        <taxon>Candidatus Caldarchaeaceae</taxon>
        <taxon>Candidatus Caldarchaeum</taxon>
    </lineage>
</organism>
<dbReference type="InterPro" id="IPR005142">
    <property type="entry name" value="eRF1_3"/>
</dbReference>
<dbReference type="GO" id="GO:0070651">
    <property type="term" value="P:nonfunctional rRNA decay"/>
    <property type="evidence" value="ECO:0007669"/>
    <property type="project" value="TreeGrafter"/>
</dbReference>
<dbReference type="InterPro" id="IPR005140">
    <property type="entry name" value="eRF1_Pelota-like_N"/>
</dbReference>
<dbReference type="EMBL" id="DTAD01000003">
    <property type="protein sequence ID" value="HGN89530.1"/>
    <property type="molecule type" value="Genomic_DNA"/>
</dbReference>
<dbReference type="SUPFAM" id="SSF53137">
    <property type="entry name" value="Translational machinery components"/>
    <property type="match status" value="1"/>
</dbReference>
<evidence type="ECO:0000259" key="6">
    <source>
        <dbReference type="SMART" id="SM01194"/>
    </source>
</evidence>
<comment type="cofactor">
    <cofactor evidence="1">
        <name>a divalent metal cation</name>
        <dbReference type="ChEBI" id="CHEBI:60240"/>
    </cofactor>
</comment>
<dbReference type="GO" id="GO:0005737">
    <property type="term" value="C:cytoplasm"/>
    <property type="evidence" value="ECO:0007669"/>
    <property type="project" value="UniProtKB-SubCell"/>
</dbReference>
<dbReference type="GO" id="GO:0070966">
    <property type="term" value="P:nuclear-transcribed mRNA catabolic process, no-go decay"/>
    <property type="evidence" value="ECO:0007669"/>
    <property type="project" value="InterPro"/>
</dbReference>
<accession>A0A7C4I005</accession>
<sequence length="359" mass="40023">MRVVKISPLKRLVTVVPESTLDLLNIFRVLEVGDVVYAVTSRELKKERRDGSVDSVRVAVELGVEVLEKSLDPMLKRLDLLGVIRYESRELGLVGKHHSIHVSVGDELTVESRKNFQRLEAMAKYYRGPGIRRDVALVLVDDESLGVYRAEPSGMRVLFHETVAEGKREPDQRQKALQKIYAAAAEKLKDVDEVYVFGPSVTVDEFVSYLKREKPILYQRVKKTGFVSTTDQAGVSELLRGGVLRELGEMVKAVADVIDVEELMRVLATEPGKASLGFVETLNALRMGAVEKVLVSEDFLWSRYMDKDVWELVDRAEAHGASVRVISTGSEATDKLNGLGGVAAILRYSVDPSLLRRVD</sequence>
<protein>
    <recommendedName>
        <fullName evidence="6">eRF1/Pelota-like N-terminal domain-containing protein</fullName>
    </recommendedName>
</protein>
<evidence type="ECO:0000256" key="4">
    <source>
        <dbReference type="ARBA" id="ARBA00022490"/>
    </source>
</evidence>
<proteinExistence type="inferred from homology"/>
<dbReference type="GO" id="GO:0070481">
    <property type="term" value="P:nuclear-transcribed mRNA catabolic process, non-stop decay"/>
    <property type="evidence" value="ECO:0007669"/>
    <property type="project" value="InterPro"/>
</dbReference>
<evidence type="ECO:0000256" key="1">
    <source>
        <dbReference type="ARBA" id="ARBA00001968"/>
    </source>
</evidence>
<gene>
    <name evidence="7" type="ORF">ENT82_00155</name>
</gene>
<evidence type="ECO:0000313" key="7">
    <source>
        <dbReference type="EMBL" id="HGN89530.1"/>
    </source>
</evidence>
<comment type="subcellular location">
    <subcellularLocation>
        <location evidence="2">Cytoplasm</location>
    </subcellularLocation>
</comment>
<dbReference type="InterPro" id="IPR029064">
    <property type="entry name" value="Ribosomal_eL30-like_sf"/>
</dbReference>
<keyword evidence="5" id="KW-0479">Metal-binding</keyword>
<keyword evidence="4" id="KW-0963">Cytoplasm</keyword>
<evidence type="ECO:0000256" key="2">
    <source>
        <dbReference type="ARBA" id="ARBA00004496"/>
    </source>
</evidence>
<dbReference type="SUPFAM" id="SSF55315">
    <property type="entry name" value="L30e-like"/>
    <property type="match status" value="1"/>
</dbReference>
<dbReference type="GO" id="GO:0046872">
    <property type="term" value="F:metal ion binding"/>
    <property type="evidence" value="ECO:0007669"/>
    <property type="project" value="UniProtKB-KW"/>
</dbReference>
<comment type="caution">
    <text evidence="7">The sequence shown here is derived from an EMBL/GenBank/DDBJ whole genome shotgun (WGS) entry which is preliminary data.</text>
</comment>
<dbReference type="GO" id="GO:0032790">
    <property type="term" value="P:ribosome disassembly"/>
    <property type="evidence" value="ECO:0007669"/>
    <property type="project" value="TreeGrafter"/>
</dbReference>
<dbReference type="InterPro" id="IPR004405">
    <property type="entry name" value="TF_pelota"/>
</dbReference>
<dbReference type="GO" id="GO:0071025">
    <property type="term" value="P:RNA surveillance"/>
    <property type="evidence" value="ECO:0007669"/>
    <property type="project" value="InterPro"/>
</dbReference>
<evidence type="ECO:0000256" key="5">
    <source>
        <dbReference type="ARBA" id="ARBA00022723"/>
    </source>
</evidence>
<evidence type="ECO:0000256" key="3">
    <source>
        <dbReference type="ARBA" id="ARBA00009504"/>
    </source>
</evidence>
<dbReference type="InterPro" id="IPR058547">
    <property type="entry name" value="Pelota_N"/>
</dbReference>
<dbReference type="SMART" id="SM01194">
    <property type="entry name" value="eRF1_1"/>
    <property type="match status" value="1"/>
</dbReference>
<dbReference type="PANTHER" id="PTHR10853">
    <property type="entry name" value="PELOTA"/>
    <property type="match status" value="1"/>
</dbReference>
<dbReference type="PANTHER" id="PTHR10853:SF0">
    <property type="entry name" value="PROTEIN PELOTA HOMOLOG"/>
    <property type="match status" value="1"/>
</dbReference>
<dbReference type="Pfam" id="PF03465">
    <property type="entry name" value="eRF1_3"/>
    <property type="match status" value="1"/>
</dbReference>
<dbReference type="SUPFAM" id="SSF159065">
    <property type="entry name" value="Dom34/Pelota N-terminal domain-like"/>
    <property type="match status" value="1"/>
</dbReference>
<dbReference type="Gene3D" id="3.30.1330.30">
    <property type="match status" value="1"/>
</dbReference>
<dbReference type="Pfam" id="PF26356">
    <property type="entry name" value="Pelota_N"/>
    <property type="match status" value="1"/>
</dbReference>
<dbReference type="Gene3D" id="3.30.420.60">
    <property type="entry name" value="eRF1 domain 2"/>
    <property type="match status" value="1"/>
</dbReference>
<comment type="similarity">
    <text evidence="3">Belongs to the eukaryotic release factor 1 family. Pelota subfamily.</text>
</comment>
<dbReference type="InterPro" id="IPR038069">
    <property type="entry name" value="Pelota/DOM34_N"/>
</dbReference>
<reference evidence="7" key="1">
    <citation type="journal article" date="2020" name="mSystems">
        <title>Genome- and Community-Level Interaction Insights into Carbon Utilization and Element Cycling Functions of Hydrothermarchaeota in Hydrothermal Sediment.</title>
        <authorList>
            <person name="Zhou Z."/>
            <person name="Liu Y."/>
            <person name="Xu W."/>
            <person name="Pan J."/>
            <person name="Luo Z.H."/>
            <person name="Li M."/>
        </authorList>
    </citation>
    <scope>NUCLEOTIDE SEQUENCE [LARGE SCALE GENOMIC DNA]</scope>
    <source>
        <strain evidence="7">SpSt-613</strain>
    </source>
</reference>
<dbReference type="Gene3D" id="2.30.30.870">
    <property type="entry name" value="Pelota, domain A"/>
    <property type="match status" value="1"/>
</dbReference>
<dbReference type="AlphaFoldDB" id="A0A7C4I005"/>